<keyword evidence="3" id="KW-1185">Reference proteome</keyword>
<dbReference type="AlphaFoldDB" id="A0A517R1B9"/>
<evidence type="ECO:0000259" key="1">
    <source>
        <dbReference type="PROSITE" id="PS50943"/>
    </source>
</evidence>
<evidence type="ECO:0000313" key="3">
    <source>
        <dbReference type="Proteomes" id="UP000317318"/>
    </source>
</evidence>
<sequence>MAPSRTYDEDFERIVENLRTIFGGDYPAALRPVGKAIKALRLARTELRTQGDLAAEAGVDQSTISRLEQGKIASTETEKLYAISFALGVPLNRIADVKLPNADTELAIKSQRLLIDRMASKAPGELSKLIRFNELEPLRFGIPLGWQLGSLDFFSRFEIEAAREFFEQAKADVARLLKIDRFSAVLKFDESDEAIGYVVTHYAVKDQERHAAICIGMCGARQAYSATYLDAVVAATDKVAKIGLKAWAIKPLDDVASSVVPSRESLFLAIVERDARTHRALLDFLLTVAETES</sequence>
<accession>A0A517R1B9</accession>
<dbReference type="CDD" id="cd00093">
    <property type="entry name" value="HTH_XRE"/>
    <property type="match status" value="1"/>
</dbReference>
<feature type="domain" description="HTH cro/C1-type" evidence="1">
    <location>
        <begin position="40"/>
        <end position="94"/>
    </location>
</feature>
<gene>
    <name evidence="2" type="ORF">Pan189_20690</name>
</gene>
<dbReference type="SUPFAM" id="SSF47413">
    <property type="entry name" value="lambda repressor-like DNA-binding domains"/>
    <property type="match status" value="1"/>
</dbReference>
<dbReference type="Pfam" id="PF01381">
    <property type="entry name" value="HTH_3"/>
    <property type="match status" value="1"/>
</dbReference>
<dbReference type="GO" id="GO:0003677">
    <property type="term" value="F:DNA binding"/>
    <property type="evidence" value="ECO:0007669"/>
    <property type="project" value="InterPro"/>
</dbReference>
<proteinExistence type="predicted"/>
<organism evidence="2 3">
    <name type="scientific">Stratiformator vulcanicus</name>
    <dbReference type="NCBI Taxonomy" id="2527980"/>
    <lineage>
        <taxon>Bacteria</taxon>
        <taxon>Pseudomonadati</taxon>
        <taxon>Planctomycetota</taxon>
        <taxon>Planctomycetia</taxon>
        <taxon>Planctomycetales</taxon>
        <taxon>Planctomycetaceae</taxon>
        <taxon>Stratiformator</taxon>
    </lineage>
</organism>
<dbReference type="RefSeq" id="WP_310821320.1">
    <property type="nucleotide sequence ID" value="NZ_CP036268.1"/>
</dbReference>
<protein>
    <submittedName>
        <fullName evidence="2">Helix-turn-helix domain protein</fullName>
    </submittedName>
</protein>
<name>A0A517R1B9_9PLAN</name>
<dbReference type="SMART" id="SM00530">
    <property type="entry name" value="HTH_XRE"/>
    <property type="match status" value="1"/>
</dbReference>
<dbReference type="Proteomes" id="UP000317318">
    <property type="component" value="Chromosome"/>
</dbReference>
<dbReference type="Gene3D" id="1.10.260.40">
    <property type="entry name" value="lambda repressor-like DNA-binding domains"/>
    <property type="match status" value="1"/>
</dbReference>
<dbReference type="EMBL" id="CP036268">
    <property type="protein sequence ID" value="QDT37687.1"/>
    <property type="molecule type" value="Genomic_DNA"/>
</dbReference>
<dbReference type="KEGG" id="svp:Pan189_20690"/>
<dbReference type="InterPro" id="IPR010982">
    <property type="entry name" value="Lambda_DNA-bd_dom_sf"/>
</dbReference>
<dbReference type="InterPro" id="IPR001387">
    <property type="entry name" value="Cro/C1-type_HTH"/>
</dbReference>
<evidence type="ECO:0000313" key="2">
    <source>
        <dbReference type="EMBL" id="QDT37687.1"/>
    </source>
</evidence>
<reference evidence="2 3" key="1">
    <citation type="submission" date="2019-02" db="EMBL/GenBank/DDBJ databases">
        <title>Deep-cultivation of Planctomycetes and their phenomic and genomic characterization uncovers novel biology.</title>
        <authorList>
            <person name="Wiegand S."/>
            <person name="Jogler M."/>
            <person name="Boedeker C."/>
            <person name="Pinto D."/>
            <person name="Vollmers J."/>
            <person name="Rivas-Marin E."/>
            <person name="Kohn T."/>
            <person name="Peeters S.H."/>
            <person name="Heuer A."/>
            <person name="Rast P."/>
            <person name="Oberbeckmann S."/>
            <person name="Bunk B."/>
            <person name="Jeske O."/>
            <person name="Meyerdierks A."/>
            <person name="Storesund J.E."/>
            <person name="Kallscheuer N."/>
            <person name="Luecker S."/>
            <person name="Lage O.M."/>
            <person name="Pohl T."/>
            <person name="Merkel B.J."/>
            <person name="Hornburger P."/>
            <person name="Mueller R.-W."/>
            <person name="Bruemmer F."/>
            <person name="Labrenz M."/>
            <person name="Spormann A.M."/>
            <person name="Op den Camp H."/>
            <person name="Overmann J."/>
            <person name="Amann R."/>
            <person name="Jetten M.S.M."/>
            <person name="Mascher T."/>
            <person name="Medema M.H."/>
            <person name="Devos D.P."/>
            <person name="Kaster A.-K."/>
            <person name="Ovreas L."/>
            <person name="Rohde M."/>
            <person name="Galperin M.Y."/>
            <person name="Jogler C."/>
        </authorList>
    </citation>
    <scope>NUCLEOTIDE SEQUENCE [LARGE SCALE GENOMIC DNA]</scope>
    <source>
        <strain evidence="2 3">Pan189</strain>
    </source>
</reference>
<dbReference type="PROSITE" id="PS50943">
    <property type="entry name" value="HTH_CROC1"/>
    <property type="match status" value="1"/>
</dbReference>